<dbReference type="OrthoDB" id="7432776at2"/>
<organism evidence="2 3">
    <name type="scientific">Pelagerythrobacter aerophilus</name>
    <dbReference type="NCBI Taxonomy" id="2306995"/>
    <lineage>
        <taxon>Bacteria</taxon>
        <taxon>Pseudomonadati</taxon>
        <taxon>Pseudomonadota</taxon>
        <taxon>Alphaproteobacteria</taxon>
        <taxon>Sphingomonadales</taxon>
        <taxon>Erythrobacteraceae</taxon>
        <taxon>Pelagerythrobacter</taxon>
    </lineage>
</organism>
<proteinExistence type="predicted"/>
<dbReference type="EMBL" id="QXFK01000018">
    <property type="protein sequence ID" value="RIV77157.1"/>
    <property type="molecule type" value="Genomic_DNA"/>
</dbReference>
<keyword evidence="3" id="KW-1185">Reference proteome</keyword>
<dbReference type="RefSeq" id="WP_119514235.1">
    <property type="nucleotide sequence ID" value="NZ_QXFK01000018.1"/>
</dbReference>
<feature type="chain" id="PRO_5019415165" evidence="1">
    <location>
        <begin position="25"/>
        <end position="362"/>
    </location>
</feature>
<evidence type="ECO:0000256" key="1">
    <source>
        <dbReference type="SAM" id="SignalP"/>
    </source>
</evidence>
<keyword evidence="1" id="KW-0732">Signal</keyword>
<evidence type="ECO:0000313" key="3">
    <source>
        <dbReference type="Proteomes" id="UP000285092"/>
    </source>
</evidence>
<feature type="signal peptide" evidence="1">
    <location>
        <begin position="1"/>
        <end position="24"/>
    </location>
</feature>
<accession>A0A418NGG8</accession>
<protein>
    <submittedName>
        <fullName evidence="2">Tetratricopeptide repeat protein</fullName>
    </submittedName>
</protein>
<dbReference type="AlphaFoldDB" id="A0A418NGG8"/>
<sequence length="362" mass="40042">MACFTRIAALPFCPLALIATSAPAQSSFPSEPPAPGQTLLEWSDPPILKHDIPPERRNDVASCAEADETRLEEVALTCWPVLQAYKLFLRMDFAAGEPSRDPQTNRHLALGYAHQVIDLIGEPVWPLQTHILMKAYQRQAIMLAEEQQWDAALTANSKQIAAIEALGGYHRDFRMAFALAKRSDLLLGAGRRSEARAVLEQARPLLKRPDGARNGWAFSNHNEAVVTDAIRHGDLAYAETTLDRYLDYVRGAPKGMQFGSIDALDLKLYLVAGRKDVPATLHLLDERRALLAEREPCFYGRVLFPYVLAPVRNVPAIAARIDELQCPARVLAKLARTPTTGIVSNSGEIVLPRIPDDGLDRD</sequence>
<name>A0A418NGG8_9SPHN</name>
<comment type="caution">
    <text evidence="2">The sequence shown here is derived from an EMBL/GenBank/DDBJ whole genome shotgun (WGS) entry which is preliminary data.</text>
</comment>
<gene>
    <name evidence="2" type="ORF">D2V04_13775</name>
</gene>
<evidence type="ECO:0000313" key="2">
    <source>
        <dbReference type="EMBL" id="RIV77157.1"/>
    </source>
</evidence>
<reference evidence="2 3" key="1">
    <citation type="submission" date="2018-08" db="EMBL/GenBank/DDBJ databases">
        <title>Altererythrobacter sp.Ery1 and Ery12, the genome sequencing of novel strains in genus Alterythrobacter.</title>
        <authorList>
            <person name="Cheng H."/>
            <person name="Wu Y.-H."/>
            <person name="Fang C."/>
            <person name="Xu X.-W."/>
        </authorList>
    </citation>
    <scope>NUCLEOTIDE SEQUENCE [LARGE SCALE GENOMIC DNA]</scope>
    <source>
        <strain evidence="2 3">Ery1</strain>
    </source>
</reference>
<dbReference type="Proteomes" id="UP000285092">
    <property type="component" value="Unassembled WGS sequence"/>
</dbReference>